<dbReference type="EMBL" id="BOMP01000054">
    <property type="protein sequence ID" value="GIE40772.1"/>
    <property type="molecule type" value="Genomic_DNA"/>
</dbReference>
<gene>
    <name evidence="1" type="ORF">Alo02nite_36700</name>
</gene>
<evidence type="ECO:0000313" key="2">
    <source>
        <dbReference type="Proteomes" id="UP000631312"/>
    </source>
</evidence>
<evidence type="ECO:0000313" key="1">
    <source>
        <dbReference type="EMBL" id="GIE40772.1"/>
    </source>
</evidence>
<accession>A0ABQ4AIE5</accession>
<proteinExistence type="predicted"/>
<organism evidence="1 2">
    <name type="scientific">Actinoplanes lobatus</name>
    <dbReference type="NCBI Taxonomy" id="113568"/>
    <lineage>
        <taxon>Bacteria</taxon>
        <taxon>Bacillati</taxon>
        <taxon>Actinomycetota</taxon>
        <taxon>Actinomycetes</taxon>
        <taxon>Micromonosporales</taxon>
        <taxon>Micromonosporaceae</taxon>
        <taxon>Actinoplanes</taxon>
    </lineage>
</organism>
<dbReference type="Proteomes" id="UP000631312">
    <property type="component" value="Unassembled WGS sequence"/>
</dbReference>
<reference evidence="1 2" key="1">
    <citation type="submission" date="2021-01" db="EMBL/GenBank/DDBJ databases">
        <title>Whole genome shotgun sequence of Actinoplanes lobatus NBRC 12513.</title>
        <authorList>
            <person name="Komaki H."/>
            <person name="Tamura T."/>
        </authorList>
    </citation>
    <scope>NUCLEOTIDE SEQUENCE [LARGE SCALE GENOMIC DNA]</scope>
    <source>
        <strain evidence="1 2">NBRC 12513</strain>
    </source>
</reference>
<sequence>MSLIITFMLEPAKEQMNCASAKAISAFRNPAGNRAALDFSWVMGPSLLGRARTGILPNA</sequence>
<comment type="caution">
    <text evidence="1">The sequence shown here is derived from an EMBL/GenBank/DDBJ whole genome shotgun (WGS) entry which is preliminary data.</text>
</comment>
<keyword evidence="2" id="KW-1185">Reference proteome</keyword>
<name>A0ABQ4AIE5_9ACTN</name>
<protein>
    <submittedName>
        <fullName evidence="1">Uncharacterized protein</fullName>
    </submittedName>
</protein>